<feature type="transmembrane region" description="Helical" evidence="9">
    <location>
        <begin position="482"/>
        <end position="503"/>
    </location>
</feature>
<evidence type="ECO:0000256" key="3">
    <source>
        <dbReference type="ARBA" id="ARBA00022692"/>
    </source>
</evidence>
<dbReference type="InterPro" id="IPR000700">
    <property type="entry name" value="PAS-assoc_C"/>
</dbReference>
<dbReference type="SMART" id="SM00086">
    <property type="entry name" value="PAC"/>
    <property type="match status" value="1"/>
</dbReference>
<feature type="transmembrane region" description="Helical" evidence="9">
    <location>
        <begin position="245"/>
        <end position="264"/>
    </location>
</feature>
<keyword evidence="4" id="KW-0112">Calmodulin-binding</keyword>
<evidence type="ECO:0000256" key="1">
    <source>
        <dbReference type="ARBA" id="ARBA00004141"/>
    </source>
</evidence>
<dbReference type="InterPro" id="IPR035965">
    <property type="entry name" value="PAS-like_dom_sf"/>
</dbReference>
<keyword evidence="2" id="KW-0597">Phosphoprotein</keyword>
<evidence type="ECO:0000256" key="8">
    <source>
        <dbReference type="SAM" id="MobiDB-lite"/>
    </source>
</evidence>
<dbReference type="NCBIfam" id="TIGR00229">
    <property type="entry name" value="sensory_box"/>
    <property type="match status" value="1"/>
</dbReference>
<dbReference type="InterPro" id="IPR018490">
    <property type="entry name" value="cNMP-bd_dom_sf"/>
</dbReference>
<feature type="transmembrane region" description="Helical" evidence="9">
    <location>
        <begin position="372"/>
        <end position="401"/>
    </location>
</feature>
<keyword evidence="6 9" id="KW-0472">Membrane</keyword>
<keyword evidence="12" id="KW-1185">Reference proteome</keyword>
<dbReference type="PANTHER" id="PTHR10217">
    <property type="entry name" value="VOLTAGE AND LIGAND GATED POTASSIUM CHANNEL"/>
    <property type="match status" value="1"/>
</dbReference>
<proteinExistence type="predicted"/>
<dbReference type="InterPro" id="IPR050818">
    <property type="entry name" value="KCNH_animal-type"/>
</dbReference>
<feature type="domain" description="PAC" evidence="10">
    <location>
        <begin position="91"/>
        <end position="143"/>
    </location>
</feature>
<dbReference type="EMBL" id="JAAMOB010000020">
    <property type="protein sequence ID" value="KAF4099402.1"/>
    <property type="molecule type" value="Genomic_DNA"/>
</dbReference>
<feature type="region of interest" description="Disordered" evidence="8">
    <location>
        <begin position="905"/>
        <end position="982"/>
    </location>
</feature>
<evidence type="ECO:0000256" key="2">
    <source>
        <dbReference type="ARBA" id="ARBA00022553"/>
    </source>
</evidence>
<dbReference type="PANTHER" id="PTHR10217:SF533">
    <property type="entry name" value="POTASSIUM VOLTAGE-GATED CHANNEL SUBFAMILY H MEMBER 5"/>
    <property type="match status" value="1"/>
</dbReference>
<dbReference type="CDD" id="cd00130">
    <property type="entry name" value="PAS"/>
    <property type="match status" value="1"/>
</dbReference>
<evidence type="ECO:0000256" key="6">
    <source>
        <dbReference type="ARBA" id="ARBA00023136"/>
    </source>
</evidence>
<comment type="caution">
    <text evidence="11">The sequence shown here is derived from an EMBL/GenBank/DDBJ whole genome shotgun (WGS) entry which is preliminary data.</text>
</comment>
<gene>
    <name evidence="11" type="ORF">G5714_019528</name>
</gene>
<dbReference type="Pfam" id="PF00520">
    <property type="entry name" value="Ion_trans"/>
    <property type="match status" value="1"/>
</dbReference>
<evidence type="ECO:0000256" key="7">
    <source>
        <dbReference type="SAM" id="Coils"/>
    </source>
</evidence>
<dbReference type="InterPro" id="IPR014710">
    <property type="entry name" value="RmlC-like_jellyroll"/>
</dbReference>
<dbReference type="SUPFAM" id="SSF81324">
    <property type="entry name" value="Voltage-gated potassium channels"/>
    <property type="match status" value="1"/>
</dbReference>
<dbReference type="InterPro" id="IPR005821">
    <property type="entry name" value="Ion_trans_dom"/>
</dbReference>
<dbReference type="Gene3D" id="2.60.120.10">
    <property type="entry name" value="Jelly Rolls"/>
    <property type="match status" value="1"/>
</dbReference>
<sequence>MHGGKRGLVAPQNTFLENIVRRSSETSFLLGNAQIVEWPIVYSNDGFCKLSGYHRAEVMQKSSTCSFMYGELTDKKTIDKVRQTFDNYESNCFEVLLYKKNRTPVWLYMQVAPIRNENDKVVLFLCTFKDITVFKQPIEDETTRGWTKFARLTRALTTSRSTLQQLTPMNKTEVSHKHSRLAEALQLGSDILPQYKQEAPKTPPHIILHYCTFKTTWDWVILILTFYTAIMVPYNVSFKTKQNNLVWLVLDSVVDVIFLVDIVLNFHTTFVGPGGEVISDPKLIRMNYLKTWFVIDLLSCLPYDIINAFENVDEDPIADSSAVGHMPAAAHSQRNGTRAEDSVLPGLSSLFSSLKVVRLLRLGRVARKLDHYLEYGAAVLVLLVCVFGLVAHWLACIWYSIGDYEIFDEASNNIKRESWLYQLAISIGTPYRYNASGSGQWEGGPSKHTLYISSLYFTMTSLTTIGFGNIAPTTDGEKIFSVAMMMVGSLLYATIFGNVTTIFQQMYTNTNRYHEMLNNVRDFLKLYQVPKGLSERVMDYIVSTWAMTKGIDTEKRGLLFPRPALKSRRLTNPRPPAPASSTAVVWQPLFSPSAHHLYGASSMCLPSSIVTVAGESLTSASSKGDVFGDVFWKESTLAHACANVRALTYCDLHVIRRDALLKVLEFYTAFASSFSRNLILTCNLRKRIVFRKIVDVKKEEEERRHQKNEVTLSIPVDHPVRKLFQKFKQQKEMRTQGSSQHDLERNQFQVEHHLHPLSHQIHQQQYQPQYQGHHPLQHQHVAPMQNGAPGSGNGNSGSSVVTVSQITPIQSALAYVQTEEPNRSEGHEAMELKPSFGVEDSNCLKVTSPVRPRGGRGRGWMRFHNIASGSSPMLPLELEKQPQQKEEEWGDVSQPLNVISEDGKIQEAEGGKSNERGPGGNGNSSDETDENSALHKTDSCDSGITKSDLRIDRVGDSRSPYERCSMERSPYEQPSPGVGDMTLRGIHFQPLPEQTVLQNSLYEAKLELKGDIQTLNSRLAALEDQVGEILRLLSEKRKPSPPPQTSSPKTPLQCQDIFAVSQPVTPETEGDNGPL</sequence>
<reference evidence="11 12" key="1">
    <citation type="submission" date="2020-04" db="EMBL/GenBank/DDBJ databases">
        <title>Chromosome-level genome assembly of a cyprinid fish Onychostoma macrolepis by integration of Nanopore Sequencing, Bionano and Hi-C technology.</title>
        <authorList>
            <person name="Wang D."/>
        </authorList>
    </citation>
    <scope>NUCLEOTIDE SEQUENCE [LARGE SCALE GENOMIC DNA]</scope>
    <source>
        <strain evidence="11">SWU-2019</strain>
        <tissue evidence="11">Muscle</tissue>
    </source>
</reference>
<dbReference type="Gene3D" id="3.30.450.20">
    <property type="entry name" value="PAS domain"/>
    <property type="match status" value="1"/>
</dbReference>
<keyword evidence="5 9" id="KW-1133">Transmembrane helix</keyword>
<dbReference type="GO" id="GO:0042391">
    <property type="term" value="P:regulation of membrane potential"/>
    <property type="evidence" value="ECO:0007669"/>
    <property type="project" value="TreeGrafter"/>
</dbReference>
<comment type="subcellular location">
    <subcellularLocation>
        <location evidence="1">Membrane</location>
        <topology evidence="1">Multi-pass membrane protein</topology>
    </subcellularLocation>
</comment>
<dbReference type="GO" id="GO:0008076">
    <property type="term" value="C:voltage-gated potassium channel complex"/>
    <property type="evidence" value="ECO:0007669"/>
    <property type="project" value="TreeGrafter"/>
</dbReference>
<keyword evidence="7" id="KW-0175">Coiled coil</keyword>
<dbReference type="SUPFAM" id="SSF51206">
    <property type="entry name" value="cAMP-binding domain-like"/>
    <property type="match status" value="1"/>
</dbReference>
<feature type="compositionally biased region" description="Basic and acidic residues" evidence="8">
    <location>
        <begin position="947"/>
        <end position="970"/>
    </location>
</feature>
<dbReference type="PRINTS" id="PR01464">
    <property type="entry name" value="EAGCHANNEL"/>
</dbReference>
<evidence type="ECO:0000259" key="10">
    <source>
        <dbReference type="PROSITE" id="PS50113"/>
    </source>
</evidence>
<protein>
    <recommendedName>
        <fullName evidence="10">PAC domain-containing protein</fullName>
    </recommendedName>
</protein>
<dbReference type="Pfam" id="PF13426">
    <property type="entry name" value="PAS_9"/>
    <property type="match status" value="1"/>
</dbReference>
<keyword evidence="3 9" id="KW-0812">Transmembrane</keyword>
<dbReference type="FunFam" id="1.10.1200.260:FF:000003">
    <property type="entry name" value="Potassium voltage-gated channel subfamily H member 1"/>
    <property type="match status" value="1"/>
</dbReference>
<dbReference type="PRINTS" id="PR01463">
    <property type="entry name" value="EAGCHANLFMLY"/>
</dbReference>
<dbReference type="InterPro" id="IPR001610">
    <property type="entry name" value="PAC"/>
</dbReference>
<dbReference type="InterPro" id="IPR000014">
    <property type="entry name" value="PAS"/>
</dbReference>
<feature type="region of interest" description="Disordered" evidence="8">
    <location>
        <begin position="1034"/>
        <end position="1075"/>
    </location>
</feature>
<dbReference type="PROSITE" id="PS50113">
    <property type="entry name" value="PAC"/>
    <property type="match status" value="1"/>
</dbReference>
<feature type="transmembrane region" description="Helical" evidence="9">
    <location>
        <begin position="219"/>
        <end position="238"/>
    </location>
</feature>
<evidence type="ECO:0000256" key="9">
    <source>
        <dbReference type="SAM" id="Phobius"/>
    </source>
</evidence>
<feature type="coiled-coil region" evidence="7">
    <location>
        <begin position="1005"/>
        <end position="1032"/>
    </location>
</feature>
<name>A0A7J6C0J8_9TELE</name>
<dbReference type="Gene3D" id="1.10.1200.260">
    <property type="match status" value="1"/>
</dbReference>
<dbReference type="Proteomes" id="UP000579812">
    <property type="component" value="Unassembled WGS sequence"/>
</dbReference>
<evidence type="ECO:0000313" key="11">
    <source>
        <dbReference type="EMBL" id="KAF4099402.1"/>
    </source>
</evidence>
<dbReference type="GO" id="GO:0005516">
    <property type="term" value="F:calmodulin binding"/>
    <property type="evidence" value="ECO:0007669"/>
    <property type="project" value="UniProtKB-KW"/>
</dbReference>
<dbReference type="FunFam" id="3.30.450.20:FF:000009">
    <property type="entry name" value="Potassium voltage-gated channel subfamily H member 1"/>
    <property type="match status" value="1"/>
</dbReference>
<dbReference type="InterPro" id="IPR003949">
    <property type="entry name" value="K_chnl_volt-dep_EAG"/>
</dbReference>
<evidence type="ECO:0000256" key="5">
    <source>
        <dbReference type="ARBA" id="ARBA00022989"/>
    </source>
</evidence>
<evidence type="ECO:0000256" key="4">
    <source>
        <dbReference type="ARBA" id="ARBA00022860"/>
    </source>
</evidence>
<dbReference type="SUPFAM" id="SSF55785">
    <property type="entry name" value="PYP-like sensor domain (PAS domain)"/>
    <property type="match status" value="1"/>
</dbReference>
<dbReference type="GO" id="GO:0005249">
    <property type="term" value="F:voltage-gated potassium channel activity"/>
    <property type="evidence" value="ECO:0007669"/>
    <property type="project" value="InterPro"/>
</dbReference>
<organism evidence="11 12">
    <name type="scientific">Onychostoma macrolepis</name>
    <dbReference type="NCBI Taxonomy" id="369639"/>
    <lineage>
        <taxon>Eukaryota</taxon>
        <taxon>Metazoa</taxon>
        <taxon>Chordata</taxon>
        <taxon>Craniata</taxon>
        <taxon>Vertebrata</taxon>
        <taxon>Euteleostomi</taxon>
        <taxon>Actinopterygii</taxon>
        <taxon>Neopterygii</taxon>
        <taxon>Teleostei</taxon>
        <taxon>Ostariophysi</taxon>
        <taxon>Cypriniformes</taxon>
        <taxon>Cyprinidae</taxon>
        <taxon>Acrossocheilinae</taxon>
        <taxon>Onychostoma</taxon>
    </lineage>
</organism>
<dbReference type="InterPro" id="IPR003938">
    <property type="entry name" value="K_chnl_volt-dep_EAG/ELK/ERG"/>
</dbReference>
<feature type="transmembrane region" description="Helical" evidence="9">
    <location>
        <begin position="450"/>
        <end position="470"/>
    </location>
</feature>
<evidence type="ECO:0000313" key="12">
    <source>
        <dbReference type="Proteomes" id="UP000579812"/>
    </source>
</evidence>
<feature type="compositionally biased region" description="Basic and acidic residues" evidence="8">
    <location>
        <begin position="905"/>
        <end position="915"/>
    </location>
</feature>
<accession>A0A7J6C0J8</accession>
<dbReference type="Gene3D" id="1.10.287.70">
    <property type="match status" value="1"/>
</dbReference>
<dbReference type="AlphaFoldDB" id="A0A7J6C0J8"/>